<dbReference type="GO" id="GO:0015627">
    <property type="term" value="C:type II protein secretion system complex"/>
    <property type="evidence" value="ECO:0007669"/>
    <property type="project" value="InterPro"/>
</dbReference>
<comment type="caution">
    <text evidence="13">The sequence shown here is derived from an EMBL/GenBank/DDBJ whole genome shotgun (WGS) entry which is preliminary data.</text>
</comment>
<keyword evidence="8 11" id="KW-0472">Membrane</keyword>
<evidence type="ECO:0000256" key="10">
    <source>
        <dbReference type="ARBA" id="ARBA00030775"/>
    </source>
</evidence>
<evidence type="ECO:0000256" key="5">
    <source>
        <dbReference type="ARBA" id="ARBA00022519"/>
    </source>
</evidence>
<dbReference type="Proteomes" id="UP000295182">
    <property type="component" value="Unassembled WGS sequence"/>
</dbReference>
<dbReference type="SUPFAM" id="SSF54523">
    <property type="entry name" value="Pili subunits"/>
    <property type="match status" value="1"/>
</dbReference>
<dbReference type="Pfam" id="PF07963">
    <property type="entry name" value="N_methyl"/>
    <property type="match status" value="1"/>
</dbReference>
<dbReference type="InterPro" id="IPR012902">
    <property type="entry name" value="N_methyl_site"/>
</dbReference>
<evidence type="ECO:0000256" key="7">
    <source>
        <dbReference type="ARBA" id="ARBA00022989"/>
    </source>
</evidence>
<evidence type="ECO:0000256" key="8">
    <source>
        <dbReference type="ARBA" id="ARBA00023136"/>
    </source>
</evidence>
<dbReference type="EMBL" id="SLXH01000002">
    <property type="protein sequence ID" value="TCP20045.1"/>
    <property type="molecule type" value="Genomic_DNA"/>
</dbReference>
<dbReference type="InterPro" id="IPR045584">
    <property type="entry name" value="Pilin-like"/>
</dbReference>
<dbReference type="InterPro" id="IPR022346">
    <property type="entry name" value="T2SS_GspH"/>
</dbReference>
<evidence type="ECO:0000313" key="14">
    <source>
        <dbReference type="Proteomes" id="UP000295182"/>
    </source>
</evidence>
<dbReference type="Gene3D" id="3.55.40.10">
    <property type="entry name" value="minor pseudopilin epsh domain"/>
    <property type="match status" value="1"/>
</dbReference>
<dbReference type="AlphaFoldDB" id="A0A4R2NFY8"/>
<gene>
    <name evidence="13" type="ORF">EV674_10212</name>
</gene>
<dbReference type="GO" id="GO:0015628">
    <property type="term" value="P:protein secretion by the type II secretion system"/>
    <property type="evidence" value="ECO:0007669"/>
    <property type="project" value="InterPro"/>
</dbReference>
<reference evidence="13 14" key="1">
    <citation type="submission" date="2019-03" db="EMBL/GenBank/DDBJ databases">
        <title>Genomic Encyclopedia of Type Strains, Phase IV (KMG-IV): sequencing the most valuable type-strain genomes for metagenomic binning, comparative biology and taxonomic classification.</title>
        <authorList>
            <person name="Goeker M."/>
        </authorList>
    </citation>
    <scope>NUCLEOTIDE SEQUENCE [LARGE SCALE GENOMIC DNA]</scope>
    <source>
        <strain evidence="13 14">DSM 1837</strain>
    </source>
</reference>
<evidence type="ECO:0000256" key="9">
    <source>
        <dbReference type="ARBA" id="ARBA00025772"/>
    </source>
</evidence>
<evidence type="ECO:0000313" key="13">
    <source>
        <dbReference type="EMBL" id="TCP20045.1"/>
    </source>
</evidence>
<keyword evidence="6 11" id="KW-0812">Transmembrane</keyword>
<evidence type="ECO:0000256" key="3">
    <source>
        <dbReference type="ARBA" id="ARBA00022475"/>
    </source>
</evidence>
<accession>A0A4R2NFY8</accession>
<proteinExistence type="inferred from homology"/>
<keyword evidence="3" id="KW-1003">Cell membrane</keyword>
<keyword evidence="7 11" id="KW-1133">Transmembrane helix</keyword>
<feature type="transmembrane region" description="Helical" evidence="11">
    <location>
        <begin position="20"/>
        <end position="42"/>
    </location>
</feature>
<protein>
    <recommendedName>
        <fullName evidence="2">Type II secretion system protein H</fullName>
    </recommendedName>
    <alternativeName>
        <fullName evidence="10">General secretion pathway protein H</fullName>
    </alternativeName>
</protein>
<dbReference type="PROSITE" id="PS00409">
    <property type="entry name" value="PROKAR_NTER_METHYL"/>
    <property type="match status" value="1"/>
</dbReference>
<dbReference type="Pfam" id="PF12019">
    <property type="entry name" value="GspH"/>
    <property type="match status" value="1"/>
</dbReference>
<dbReference type="OrthoDB" id="8592199at2"/>
<keyword evidence="4" id="KW-0488">Methylation</keyword>
<keyword evidence="5" id="KW-0997">Cell inner membrane</keyword>
<feature type="domain" description="General secretion pathway GspH" evidence="12">
    <location>
        <begin position="55"/>
        <end position="177"/>
    </location>
</feature>
<evidence type="ECO:0000256" key="11">
    <source>
        <dbReference type="SAM" id="Phobius"/>
    </source>
</evidence>
<evidence type="ECO:0000256" key="1">
    <source>
        <dbReference type="ARBA" id="ARBA00004377"/>
    </source>
</evidence>
<comment type="similarity">
    <text evidence="9">Belongs to the GSP H family.</text>
</comment>
<dbReference type="RefSeq" id="WP_119011744.1">
    <property type="nucleotide sequence ID" value="NZ_QXNC01000001.1"/>
</dbReference>
<organism evidence="13 14">
    <name type="scientific">Simplicispira metamorpha</name>
    <dbReference type="NCBI Taxonomy" id="80881"/>
    <lineage>
        <taxon>Bacteria</taxon>
        <taxon>Pseudomonadati</taxon>
        <taxon>Pseudomonadota</taxon>
        <taxon>Betaproteobacteria</taxon>
        <taxon>Burkholderiales</taxon>
        <taxon>Comamonadaceae</taxon>
        <taxon>Simplicispira</taxon>
    </lineage>
</organism>
<comment type="subcellular location">
    <subcellularLocation>
        <location evidence="1">Cell inner membrane</location>
        <topology evidence="1">Single-pass membrane protein</topology>
    </subcellularLocation>
</comment>
<keyword evidence="14" id="KW-1185">Reference proteome</keyword>
<evidence type="ECO:0000256" key="2">
    <source>
        <dbReference type="ARBA" id="ARBA00021549"/>
    </source>
</evidence>
<evidence type="ECO:0000256" key="4">
    <source>
        <dbReference type="ARBA" id="ARBA00022481"/>
    </source>
</evidence>
<sequence>MDAMYASTFTPAQRVQRGFTLIEVLVVAAIVAVLAALAGPSFTPLLERWRVRDSVESLQSALYLARSEAIKRGGNVVIRKEATGANGCTLASGASNWDCGWFVFVDTNNNGTQNTGEEVLQRFAIPANLEVTRSANSAFIRFDRWGRANAPFGFSIVPANQSTSHPAARGLCMSSGGRIRISSDPADIPCSD</sequence>
<evidence type="ECO:0000259" key="12">
    <source>
        <dbReference type="Pfam" id="PF12019"/>
    </source>
</evidence>
<name>A0A4R2NFY8_9BURK</name>
<dbReference type="GO" id="GO:0005886">
    <property type="term" value="C:plasma membrane"/>
    <property type="evidence" value="ECO:0007669"/>
    <property type="project" value="UniProtKB-SubCell"/>
</dbReference>
<evidence type="ECO:0000256" key="6">
    <source>
        <dbReference type="ARBA" id="ARBA00022692"/>
    </source>
</evidence>
<dbReference type="NCBIfam" id="TIGR02532">
    <property type="entry name" value="IV_pilin_GFxxxE"/>
    <property type="match status" value="1"/>
</dbReference>